<evidence type="ECO:0000313" key="2">
    <source>
        <dbReference type="Proteomes" id="UP001497516"/>
    </source>
</evidence>
<proteinExistence type="predicted"/>
<accession>A0AAV2DVV0</accession>
<dbReference type="Proteomes" id="UP001497516">
    <property type="component" value="Chromosome 3"/>
</dbReference>
<dbReference type="AlphaFoldDB" id="A0AAV2DVV0"/>
<sequence>MSALVRYHCPFVGLHGCQDGRGKGLTKSSLLQHFKDWHYRGEAMALTRQTLSDNLTMFSNAETTLKRMGVWICGVCLRTHTFRSKCRRYENVFVEPPDYGDGLVRFIIYDIPISPAPSSSVLSSDVRVEPVGWSISLLDRLFSIGLRTVEFIPPKCCLGFARVLKGNLDDVGVSPGDLSCWIRLLVLHLCVLKTFSLWSNLQCRSAIRRLRQEESVIRAILAWGLGGSL</sequence>
<gene>
    <name evidence="1" type="ORF">LTRI10_LOCUS19421</name>
</gene>
<reference evidence="1 2" key="1">
    <citation type="submission" date="2024-04" db="EMBL/GenBank/DDBJ databases">
        <authorList>
            <person name="Fracassetti M."/>
        </authorList>
    </citation>
    <scope>NUCLEOTIDE SEQUENCE [LARGE SCALE GENOMIC DNA]</scope>
</reference>
<dbReference type="EMBL" id="OZ034816">
    <property type="protein sequence ID" value="CAL1377796.1"/>
    <property type="molecule type" value="Genomic_DNA"/>
</dbReference>
<evidence type="ECO:0000313" key="1">
    <source>
        <dbReference type="EMBL" id="CAL1377796.1"/>
    </source>
</evidence>
<name>A0AAV2DVV0_9ROSI</name>
<protein>
    <submittedName>
        <fullName evidence="1">Uncharacterized protein</fullName>
    </submittedName>
</protein>
<keyword evidence="2" id="KW-1185">Reference proteome</keyword>
<organism evidence="1 2">
    <name type="scientific">Linum trigynum</name>
    <dbReference type="NCBI Taxonomy" id="586398"/>
    <lineage>
        <taxon>Eukaryota</taxon>
        <taxon>Viridiplantae</taxon>
        <taxon>Streptophyta</taxon>
        <taxon>Embryophyta</taxon>
        <taxon>Tracheophyta</taxon>
        <taxon>Spermatophyta</taxon>
        <taxon>Magnoliopsida</taxon>
        <taxon>eudicotyledons</taxon>
        <taxon>Gunneridae</taxon>
        <taxon>Pentapetalae</taxon>
        <taxon>rosids</taxon>
        <taxon>fabids</taxon>
        <taxon>Malpighiales</taxon>
        <taxon>Linaceae</taxon>
        <taxon>Linum</taxon>
    </lineage>
</organism>